<evidence type="ECO:0000256" key="1">
    <source>
        <dbReference type="SAM" id="MobiDB-lite"/>
    </source>
</evidence>
<accession>A0A6P8EHP9</accession>
<organism evidence="2 4">
    <name type="scientific">Punica granatum</name>
    <name type="common">Pomegranate</name>
    <dbReference type="NCBI Taxonomy" id="22663"/>
    <lineage>
        <taxon>Eukaryota</taxon>
        <taxon>Viridiplantae</taxon>
        <taxon>Streptophyta</taxon>
        <taxon>Embryophyta</taxon>
        <taxon>Tracheophyta</taxon>
        <taxon>Spermatophyta</taxon>
        <taxon>Magnoliopsida</taxon>
        <taxon>eudicotyledons</taxon>
        <taxon>Gunneridae</taxon>
        <taxon>Pentapetalae</taxon>
        <taxon>rosids</taxon>
        <taxon>malvids</taxon>
        <taxon>Myrtales</taxon>
        <taxon>Lythraceae</taxon>
        <taxon>Punica</taxon>
    </lineage>
</organism>
<reference evidence="2" key="1">
    <citation type="journal article" date="2020" name="Plant Biotechnol. J.">
        <title>The pomegranate (Punica granatum L.) draft genome dissects genetic divergence between soft- and hard-seeded cultivars.</title>
        <authorList>
            <person name="Luo X."/>
            <person name="Li H."/>
            <person name="Wu Z."/>
            <person name="Yao W."/>
            <person name="Zhao P."/>
            <person name="Cao D."/>
            <person name="Yu H."/>
            <person name="Li K."/>
            <person name="Poudel K."/>
            <person name="Zhao D."/>
            <person name="Zhang F."/>
            <person name="Xia X."/>
            <person name="Chen L."/>
            <person name="Wang Q."/>
            <person name="Jing D."/>
            <person name="Cao S."/>
        </authorList>
    </citation>
    <scope>NUCLEOTIDE SEQUENCE [LARGE SCALE GENOMIC DNA]</scope>
</reference>
<dbReference type="GeneID" id="116214691"/>
<feature type="compositionally biased region" description="Pro residues" evidence="1">
    <location>
        <begin position="108"/>
        <end position="121"/>
    </location>
</feature>
<proteinExistence type="predicted"/>
<protein>
    <submittedName>
        <fullName evidence="3 4">Uncharacterized protein LOC116214691</fullName>
    </submittedName>
</protein>
<evidence type="ECO:0000313" key="2">
    <source>
        <dbReference type="Proteomes" id="UP000515151"/>
    </source>
</evidence>
<keyword evidence="2" id="KW-1185">Reference proteome</keyword>
<dbReference type="Proteomes" id="UP000515151">
    <property type="component" value="Chromosome 7"/>
</dbReference>
<evidence type="ECO:0000313" key="4">
    <source>
        <dbReference type="RefSeq" id="XP_031405974.1"/>
    </source>
</evidence>
<feature type="compositionally biased region" description="Basic and acidic residues" evidence="1">
    <location>
        <begin position="38"/>
        <end position="54"/>
    </location>
</feature>
<evidence type="ECO:0000313" key="3">
    <source>
        <dbReference type="RefSeq" id="XP_031405973.1"/>
    </source>
</evidence>
<gene>
    <name evidence="3 4" type="primary">LOC116214691</name>
</gene>
<dbReference type="AlphaFoldDB" id="A0A6P8EHP9"/>
<dbReference type="RefSeq" id="XP_031405973.1">
    <property type="nucleotide sequence ID" value="XM_031550113.1"/>
</dbReference>
<reference evidence="3 4" key="2">
    <citation type="submission" date="2025-04" db="UniProtKB">
        <authorList>
            <consortium name="RefSeq"/>
        </authorList>
    </citation>
    <scope>IDENTIFICATION</scope>
    <source>
        <tissue evidence="3 4">Leaf</tissue>
    </source>
</reference>
<sequence length="136" mass="14792">MQFEGDASNSGNSSKATRKYGETHCSRCGEVGHNIRRYTKEATNDAPNKRENRRTTRGPNASDSQVEPLLGPSGPIVGSQDSIILESSVQQRPFSFGMGISTKQDPNWRPPTPFNPSPSPSTFPFRLPAAVMGRGN</sequence>
<name>A0A6P8EHP9_PUNGR</name>
<feature type="region of interest" description="Disordered" evidence="1">
    <location>
        <begin position="96"/>
        <end position="136"/>
    </location>
</feature>
<dbReference type="RefSeq" id="XP_031405974.1">
    <property type="nucleotide sequence ID" value="XM_031550114.1"/>
</dbReference>
<feature type="region of interest" description="Disordered" evidence="1">
    <location>
        <begin position="1"/>
        <end position="79"/>
    </location>
</feature>